<feature type="transmembrane region" description="Helical" evidence="6">
    <location>
        <begin position="450"/>
        <end position="473"/>
    </location>
</feature>
<dbReference type="Proteomes" id="UP000676310">
    <property type="component" value="Unassembled WGS sequence"/>
</dbReference>
<feature type="compositionally biased region" description="Low complexity" evidence="5">
    <location>
        <begin position="418"/>
        <end position="439"/>
    </location>
</feature>
<sequence length="531" mass="56334">MGPPTGLFPLFLGVLHFTTSVKSQCQPQPLVAPIQNVSLPNGAFVRGISMAVGSSNQNIAFIASSDYNETYIYGTDGYCTDDYSAGACVTFRGGAYDTSKSSTDKSIGNRKDSDGFDADWTEDTLSFGSNTSLSSFGFGVPRQDLNQAFTSQSQLGLGRNSSFLRALVSAGDIGTKAYSIFWGLVGGPAEKQTRGSLVLGGLDRSLIADPNDNFTAPLFQGNRCGTGMLVTISDILLNWPNGTDISIFMGSQSAAIQACISPSFAGLMSLPLSYYDNFRSLAGGTPPDDRSEARSLGINYFTMLFAPNDVYYGGLTIKLQNSVSIRIPNTELVVPDTYIASDGAVQTNTSVRNVVINSLQSDNDNDLPVLGRLFMSSAYVMVNQEAGRFSVWQANTESKTSDIVAMDKKNNMVSEFCASSTGGSSSATSLPTSSTTPSSQDKTPTLSGGAIGGIAVGAVGSVVLLGIIGFFLYRRRRTSGAATVVVQEPELQTEDAKLPAYSIVTAGPQELPVDQYNVTELDSSTVYSRRH</sequence>
<dbReference type="Gene3D" id="1.20.5.510">
    <property type="entry name" value="Single helix bin"/>
    <property type="match status" value="1"/>
</dbReference>
<evidence type="ECO:0000256" key="2">
    <source>
        <dbReference type="ARBA" id="ARBA00022692"/>
    </source>
</evidence>
<evidence type="ECO:0000313" key="10">
    <source>
        <dbReference type="Proteomes" id="UP000676310"/>
    </source>
</evidence>
<evidence type="ECO:0000256" key="4">
    <source>
        <dbReference type="ARBA" id="ARBA00023136"/>
    </source>
</evidence>
<dbReference type="GO" id="GO:0071944">
    <property type="term" value="C:cell periphery"/>
    <property type="evidence" value="ECO:0007669"/>
    <property type="project" value="UniProtKB-ARBA"/>
</dbReference>
<name>A0A8J2I5P9_9PLEO</name>
<organism evidence="9 10">
    <name type="scientific">Alternaria atra</name>
    <dbReference type="NCBI Taxonomy" id="119953"/>
    <lineage>
        <taxon>Eukaryota</taxon>
        <taxon>Fungi</taxon>
        <taxon>Dikarya</taxon>
        <taxon>Ascomycota</taxon>
        <taxon>Pezizomycotina</taxon>
        <taxon>Dothideomycetes</taxon>
        <taxon>Pleosporomycetidae</taxon>
        <taxon>Pleosporales</taxon>
        <taxon>Pleosporineae</taxon>
        <taxon>Pleosporaceae</taxon>
        <taxon>Alternaria</taxon>
        <taxon>Alternaria sect. Ulocladioides</taxon>
    </lineage>
</organism>
<comment type="subcellular location">
    <subcellularLocation>
        <location evidence="1">Membrane</location>
        <topology evidence="1">Single-pass membrane protein</topology>
    </subcellularLocation>
</comment>
<dbReference type="InterPro" id="IPR021109">
    <property type="entry name" value="Peptidase_aspartic_dom_sf"/>
</dbReference>
<keyword evidence="10" id="KW-1185">Reference proteome</keyword>
<dbReference type="AlphaFoldDB" id="A0A8J2I5P9"/>
<dbReference type="EMBL" id="CAJRGZ010000023">
    <property type="protein sequence ID" value="CAG5177803.1"/>
    <property type="molecule type" value="Genomic_DNA"/>
</dbReference>
<proteinExistence type="predicted"/>
<feature type="region of interest" description="Disordered" evidence="5">
    <location>
        <begin position="417"/>
        <end position="444"/>
    </location>
</feature>
<feature type="signal peptide" evidence="7">
    <location>
        <begin position="1"/>
        <end position="23"/>
    </location>
</feature>
<evidence type="ECO:0000313" key="9">
    <source>
        <dbReference type="EMBL" id="CAG5177803.1"/>
    </source>
</evidence>
<comment type="caution">
    <text evidence="9">The sequence shown here is derived from an EMBL/GenBank/DDBJ whole genome shotgun (WGS) entry which is preliminary data.</text>
</comment>
<feature type="domain" description="Peptidase A1" evidence="8">
    <location>
        <begin position="46"/>
        <end position="392"/>
    </location>
</feature>
<evidence type="ECO:0000256" key="5">
    <source>
        <dbReference type="SAM" id="MobiDB-lite"/>
    </source>
</evidence>
<dbReference type="OrthoDB" id="5361565at2759"/>
<dbReference type="GeneID" id="67020490"/>
<dbReference type="PANTHER" id="PTHR15549">
    <property type="entry name" value="PAIRED IMMUNOGLOBULIN-LIKE TYPE 2 RECEPTOR"/>
    <property type="match status" value="1"/>
</dbReference>
<keyword evidence="4 6" id="KW-0472">Membrane</keyword>
<keyword evidence="7" id="KW-0732">Signal</keyword>
<evidence type="ECO:0000256" key="3">
    <source>
        <dbReference type="ARBA" id="ARBA00022989"/>
    </source>
</evidence>
<accession>A0A8J2I5P9</accession>
<feature type="chain" id="PRO_5035214599" description="Peptidase A1 domain-containing protein" evidence="7">
    <location>
        <begin position="24"/>
        <end position="531"/>
    </location>
</feature>
<evidence type="ECO:0000256" key="7">
    <source>
        <dbReference type="SAM" id="SignalP"/>
    </source>
</evidence>
<keyword evidence="2 6" id="KW-0812">Transmembrane</keyword>
<evidence type="ECO:0000259" key="8">
    <source>
        <dbReference type="PROSITE" id="PS51767"/>
    </source>
</evidence>
<gene>
    <name evidence="9" type="ORF">ALTATR162_LOCUS8386</name>
</gene>
<dbReference type="PANTHER" id="PTHR15549:SF6">
    <property type="entry name" value="MID2 DOMAIN-CONTAINING PROTEIN"/>
    <property type="match status" value="1"/>
</dbReference>
<dbReference type="Gene3D" id="2.40.70.10">
    <property type="entry name" value="Acid Proteases"/>
    <property type="match status" value="2"/>
</dbReference>
<dbReference type="InterPro" id="IPR051694">
    <property type="entry name" value="Immunoregulatory_rcpt-like"/>
</dbReference>
<dbReference type="RefSeq" id="XP_043171951.1">
    <property type="nucleotide sequence ID" value="XM_043316016.1"/>
</dbReference>
<keyword evidence="3 6" id="KW-1133">Transmembrane helix</keyword>
<protein>
    <recommendedName>
        <fullName evidence="8">Peptidase A1 domain-containing protein</fullName>
    </recommendedName>
</protein>
<evidence type="ECO:0000256" key="1">
    <source>
        <dbReference type="ARBA" id="ARBA00004167"/>
    </source>
</evidence>
<reference evidence="9" key="1">
    <citation type="submission" date="2021-05" db="EMBL/GenBank/DDBJ databases">
        <authorList>
            <person name="Stam R."/>
        </authorList>
    </citation>
    <scope>NUCLEOTIDE SEQUENCE</scope>
    <source>
        <strain evidence="9">CS162</strain>
    </source>
</reference>
<evidence type="ECO:0000256" key="6">
    <source>
        <dbReference type="SAM" id="Phobius"/>
    </source>
</evidence>
<dbReference type="PROSITE" id="PS51767">
    <property type="entry name" value="PEPTIDASE_A1"/>
    <property type="match status" value="1"/>
</dbReference>
<dbReference type="GO" id="GO:0016020">
    <property type="term" value="C:membrane"/>
    <property type="evidence" value="ECO:0007669"/>
    <property type="project" value="UniProtKB-SubCell"/>
</dbReference>
<dbReference type="InterPro" id="IPR033121">
    <property type="entry name" value="PEPTIDASE_A1"/>
</dbReference>
<dbReference type="SUPFAM" id="SSF50630">
    <property type="entry name" value="Acid proteases"/>
    <property type="match status" value="1"/>
</dbReference>